<dbReference type="GO" id="GO:0003677">
    <property type="term" value="F:DNA binding"/>
    <property type="evidence" value="ECO:0007669"/>
    <property type="project" value="InterPro"/>
</dbReference>
<dbReference type="AlphaFoldDB" id="A0A4Q1KZY8"/>
<dbReference type="EMBL" id="SDJQ01000006">
    <property type="protein sequence ID" value="RXR36003.1"/>
    <property type="molecule type" value="Genomic_DNA"/>
</dbReference>
<protein>
    <submittedName>
        <fullName evidence="3">Transcriptional regulator</fullName>
    </submittedName>
</protein>
<organism evidence="3 4">
    <name type="scientific">Oerskovia turbata</name>
    <dbReference type="NCBI Taxonomy" id="1713"/>
    <lineage>
        <taxon>Bacteria</taxon>
        <taxon>Bacillati</taxon>
        <taxon>Actinomycetota</taxon>
        <taxon>Actinomycetes</taxon>
        <taxon>Micrococcales</taxon>
        <taxon>Cellulomonadaceae</taxon>
        <taxon>Oerskovia</taxon>
    </lineage>
</organism>
<evidence type="ECO:0000313" key="3">
    <source>
        <dbReference type="EMBL" id="RXR36003.1"/>
    </source>
</evidence>
<dbReference type="OrthoDB" id="9803128at2"/>
<name>A0A4Q1KZY8_9CELL</name>
<dbReference type="EMBL" id="SDJR01000001">
    <property type="protein sequence ID" value="RXR27988.1"/>
    <property type="molecule type" value="Genomic_DNA"/>
</dbReference>
<dbReference type="SMART" id="SM00530">
    <property type="entry name" value="HTH_XRE"/>
    <property type="match status" value="1"/>
</dbReference>
<evidence type="ECO:0000259" key="1">
    <source>
        <dbReference type="PROSITE" id="PS50943"/>
    </source>
</evidence>
<dbReference type="PROSITE" id="PS50943">
    <property type="entry name" value="HTH_CROC1"/>
    <property type="match status" value="1"/>
</dbReference>
<feature type="domain" description="HTH cro/C1-type" evidence="1">
    <location>
        <begin position="29"/>
        <end position="85"/>
    </location>
</feature>
<dbReference type="Proteomes" id="UP000289805">
    <property type="component" value="Unassembled WGS sequence"/>
</dbReference>
<dbReference type="InterPro" id="IPR010982">
    <property type="entry name" value="Lambda_DNA-bd_dom_sf"/>
</dbReference>
<proteinExistence type="predicted"/>
<sequence>MSGCVDIPGCWSTLTCMDMTSATGLGAQVRTARLGAGMTQQDLARASGVSRLTIGLIERGHPNGEVGKLLAVARALGMGWRLEPLAPAAFSLDSLEQDTDPL</sequence>
<dbReference type="Gene3D" id="1.10.260.40">
    <property type="entry name" value="lambda repressor-like DNA-binding domains"/>
    <property type="match status" value="1"/>
</dbReference>
<evidence type="ECO:0000313" key="4">
    <source>
        <dbReference type="Proteomes" id="UP000289805"/>
    </source>
</evidence>
<comment type="caution">
    <text evidence="3">The sequence shown here is derived from an EMBL/GenBank/DDBJ whole genome shotgun (WGS) entry which is preliminary data.</text>
</comment>
<dbReference type="InterPro" id="IPR001387">
    <property type="entry name" value="Cro/C1-type_HTH"/>
</dbReference>
<dbReference type="STRING" id="1713.GCA_000718325_01379"/>
<accession>A0A4Q1KZY8</accession>
<gene>
    <name evidence="2" type="ORF">EQW73_01405</name>
    <name evidence="3" type="ORF">EQW78_04350</name>
</gene>
<dbReference type="CDD" id="cd00093">
    <property type="entry name" value="HTH_XRE"/>
    <property type="match status" value="1"/>
</dbReference>
<evidence type="ECO:0000313" key="5">
    <source>
        <dbReference type="Proteomes" id="UP000290517"/>
    </source>
</evidence>
<reference evidence="4 5" key="1">
    <citation type="submission" date="2019-01" db="EMBL/GenBank/DDBJ databases">
        <title>Oerskovia turbata Genome sequencing and assembly.</title>
        <authorList>
            <person name="Dou T."/>
        </authorList>
    </citation>
    <scope>NUCLEOTIDE SEQUENCE [LARGE SCALE GENOMIC DNA]</scope>
    <source>
        <strain evidence="3 4">JCM12123</strain>
        <strain evidence="2 5">JCM3160</strain>
    </source>
</reference>
<dbReference type="SUPFAM" id="SSF47413">
    <property type="entry name" value="lambda repressor-like DNA-binding domains"/>
    <property type="match status" value="1"/>
</dbReference>
<evidence type="ECO:0000313" key="2">
    <source>
        <dbReference type="EMBL" id="RXR27988.1"/>
    </source>
</evidence>
<dbReference type="Proteomes" id="UP000290517">
    <property type="component" value="Unassembled WGS sequence"/>
</dbReference>
<keyword evidence="5" id="KW-1185">Reference proteome</keyword>
<dbReference type="Pfam" id="PF01381">
    <property type="entry name" value="HTH_3"/>
    <property type="match status" value="1"/>
</dbReference>